<dbReference type="InterPro" id="IPR002579">
    <property type="entry name" value="Met_Sox_Rdtase_MsrB_dom"/>
</dbReference>
<feature type="signal peptide" evidence="8">
    <location>
        <begin position="1"/>
        <end position="21"/>
    </location>
</feature>
<accession>A0A1V8M9X8</accession>
<keyword evidence="8" id="KW-0732">Signal</keyword>
<dbReference type="FunFam" id="2.170.150.20:FF:000003">
    <property type="entry name" value="Peptide methionine sulfoxide reductase MsrB"/>
    <property type="match status" value="1"/>
</dbReference>
<dbReference type="Gene3D" id="2.170.150.20">
    <property type="entry name" value="Peptide methionine sulfoxide reductase"/>
    <property type="match status" value="1"/>
</dbReference>
<dbReference type="RefSeq" id="WP_080523003.1">
    <property type="nucleotide sequence ID" value="NZ_LPUF01000001.1"/>
</dbReference>
<dbReference type="Proteomes" id="UP000191980">
    <property type="component" value="Unassembled WGS sequence"/>
</dbReference>
<evidence type="ECO:0000256" key="2">
    <source>
        <dbReference type="ARBA" id="ARBA00023268"/>
    </source>
</evidence>
<evidence type="ECO:0000313" key="10">
    <source>
        <dbReference type="EMBL" id="OQK18401.1"/>
    </source>
</evidence>
<feature type="chain" id="PRO_5012303004" description="Peptide methionine sulfoxide reductase MsrA" evidence="8">
    <location>
        <begin position="22"/>
        <end position="367"/>
    </location>
</feature>
<dbReference type="PROSITE" id="PS51257">
    <property type="entry name" value="PROKAR_LIPOPROTEIN"/>
    <property type="match status" value="1"/>
</dbReference>
<evidence type="ECO:0000256" key="3">
    <source>
        <dbReference type="ARBA" id="ARBA00024679"/>
    </source>
</evidence>
<dbReference type="Pfam" id="PF01641">
    <property type="entry name" value="SelR"/>
    <property type="match status" value="1"/>
</dbReference>
<dbReference type="InterPro" id="IPR036509">
    <property type="entry name" value="Met_Sox_Rdtase_MsrA_sf"/>
</dbReference>
<evidence type="ECO:0000256" key="1">
    <source>
        <dbReference type="ARBA" id="ARBA00023002"/>
    </source>
</evidence>
<dbReference type="InterPro" id="IPR011057">
    <property type="entry name" value="Mss4-like_sf"/>
</dbReference>
<comment type="catalytic activity">
    <reaction evidence="6 7">
        <text>[thioredoxin]-disulfide + L-methionine + H2O = L-methionine (S)-S-oxide + [thioredoxin]-dithiol</text>
        <dbReference type="Rhea" id="RHEA:19993"/>
        <dbReference type="Rhea" id="RHEA-COMP:10698"/>
        <dbReference type="Rhea" id="RHEA-COMP:10700"/>
        <dbReference type="ChEBI" id="CHEBI:15377"/>
        <dbReference type="ChEBI" id="CHEBI:29950"/>
        <dbReference type="ChEBI" id="CHEBI:50058"/>
        <dbReference type="ChEBI" id="CHEBI:57844"/>
        <dbReference type="ChEBI" id="CHEBI:58772"/>
        <dbReference type="EC" id="1.8.4.11"/>
    </reaction>
</comment>
<protein>
    <recommendedName>
        <fullName evidence="7">Peptide methionine sulfoxide reductase MsrA</fullName>
        <shortName evidence="7">Protein-methionine-S-oxide reductase</shortName>
        <ecNumber evidence="7">1.8.4.11</ecNumber>
    </recommendedName>
    <alternativeName>
        <fullName evidence="7">Peptide-methionine (S)-S-oxide reductase</fullName>
        <shortName evidence="7">Peptide Met(O) reductase</shortName>
    </alternativeName>
</protein>
<dbReference type="GO" id="GO:0033743">
    <property type="term" value="F:peptide-methionine (R)-S-oxide reductase activity"/>
    <property type="evidence" value="ECO:0007669"/>
    <property type="project" value="UniProtKB-EC"/>
</dbReference>
<keyword evidence="1 7" id="KW-0560">Oxidoreductase</keyword>
<proteinExistence type="inferred from homology"/>
<comment type="catalytic activity">
    <reaction evidence="4 7">
        <text>L-methionyl-[protein] + [thioredoxin]-disulfide + H2O = L-methionyl-(S)-S-oxide-[protein] + [thioredoxin]-dithiol</text>
        <dbReference type="Rhea" id="RHEA:14217"/>
        <dbReference type="Rhea" id="RHEA-COMP:10698"/>
        <dbReference type="Rhea" id="RHEA-COMP:10700"/>
        <dbReference type="Rhea" id="RHEA-COMP:12313"/>
        <dbReference type="Rhea" id="RHEA-COMP:12315"/>
        <dbReference type="ChEBI" id="CHEBI:15377"/>
        <dbReference type="ChEBI" id="CHEBI:16044"/>
        <dbReference type="ChEBI" id="CHEBI:29950"/>
        <dbReference type="ChEBI" id="CHEBI:44120"/>
        <dbReference type="ChEBI" id="CHEBI:50058"/>
        <dbReference type="EC" id="1.8.4.11"/>
    </reaction>
</comment>
<evidence type="ECO:0000256" key="7">
    <source>
        <dbReference type="HAMAP-Rule" id="MF_01401"/>
    </source>
</evidence>
<dbReference type="SUPFAM" id="SSF51316">
    <property type="entry name" value="Mss4-like"/>
    <property type="match status" value="1"/>
</dbReference>
<dbReference type="EC" id="1.8.4.11" evidence="7"/>
<feature type="active site" evidence="7">
    <location>
        <position position="44"/>
    </location>
</feature>
<dbReference type="Gene3D" id="3.30.1060.10">
    <property type="entry name" value="Peptide methionine sulphoxide reductase MsrA"/>
    <property type="match status" value="1"/>
</dbReference>
<dbReference type="OrthoDB" id="4174719at2"/>
<name>A0A1V8M9X8_9GAMM</name>
<feature type="domain" description="MsrB" evidence="9">
    <location>
        <begin position="225"/>
        <end position="347"/>
    </location>
</feature>
<comment type="caution">
    <text evidence="10">The sequence shown here is derived from an EMBL/GenBank/DDBJ whole genome shotgun (WGS) entry which is preliminary data.</text>
</comment>
<comment type="function">
    <text evidence="3 7">Has an important function as a repair enzyme for proteins that have been inactivated by oxidation. Catalyzes the reversible oxidation-reduction of methionine sulfoxide in proteins to methionine.</text>
</comment>
<dbReference type="GO" id="GO:0008113">
    <property type="term" value="F:peptide-methionine (S)-S-oxide reductase activity"/>
    <property type="evidence" value="ECO:0007669"/>
    <property type="project" value="UniProtKB-UniRule"/>
</dbReference>
<dbReference type="AlphaFoldDB" id="A0A1V8M9X8"/>
<evidence type="ECO:0000313" key="11">
    <source>
        <dbReference type="Proteomes" id="UP000191980"/>
    </source>
</evidence>
<organism evidence="10 11">
    <name type="scientific">Methyloprofundus sedimenti</name>
    <dbReference type="NCBI Taxonomy" id="1420851"/>
    <lineage>
        <taxon>Bacteria</taxon>
        <taxon>Pseudomonadati</taxon>
        <taxon>Pseudomonadota</taxon>
        <taxon>Gammaproteobacteria</taxon>
        <taxon>Methylococcales</taxon>
        <taxon>Methylococcaceae</taxon>
        <taxon>Methyloprofundus</taxon>
    </lineage>
</organism>
<reference evidence="10 11" key="1">
    <citation type="submission" date="2015-12" db="EMBL/GenBank/DDBJ databases">
        <authorList>
            <person name="Shamseldin A."/>
            <person name="Moawad H."/>
            <person name="Abd El-Rahim W.M."/>
            <person name="Sadowsky M.J."/>
        </authorList>
    </citation>
    <scope>NUCLEOTIDE SEQUENCE [LARGE SCALE GENOMIC DNA]</scope>
    <source>
        <strain evidence="10 11">WF1</strain>
    </source>
</reference>
<keyword evidence="2" id="KW-0511">Multifunctional enzyme</keyword>
<dbReference type="PANTHER" id="PTHR43774:SF1">
    <property type="entry name" value="PEPTIDE METHIONINE SULFOXIDE REDUCTASE MSRA 2"/>
    <property type="match status" value="1"/>
</dbReference>
<dbReference type="PROSITE" id="PS51790">
    <property type="entry name" value="MSRB"/>
    <property type="match status" value="1"/>
</dbReference>
<evidence type="ECO:0000259" key="9">
    <source>
        <dbReference type="PROSITE" id="PS51790"/>
    </source>
</evidence>
<dbReference type="EMBL" id="LPUF01000001">
    <property type="protein sequence ID" value="OQK18401.1"/>
    <property type="molecule type" value="Genomic_DNA"/>
</dbReference>
<evidence type="ECO:0000256" key="4">
    <source>
        <dbReference type="ARBA" id="ARBA00047806"/>
    </source>
</evidence>
<sequence length="367" mass="41695">MQIKPPTLITLLSLLLISACAESQQPAQTLNTSELSIATFAGGCFWCVESDFEKVPGVQQVISGFSGGNVANPSYQQVSAGTTGHVEAVQVYYDPKVISYNDLLQAFWRQIDPTDNQGQFIDRGKHYRPVIFYHNQQQQQQAELSRQNLQASGRFDKPITIEIVPFKNFYAAEDYHQGYYLNNPLRYKFYRYNSGRDQYLSEIWGDDLKFSPSSSSKQQYSKPGDAELRKKLSPLQYQVTQQEATEPAFDNSFWDEKRPGIYVDGVSGEPLFSSTDKFKSGTGWPSFTQPLVTDHIVEKTDYYLLYPRTEIRSKYADSHLGHVFNDGPQPTGLRYCINSAALRFIPAEELQSAGYGEYLELFTQTDK</sequence>
<dbReference type="NCBIfam" id="TIGR00401">
    <property type="entry name" value="msrA"/>
    <property type="match status" value="1"/>
</dbReference>
<dbReference type="HAMAP" id="MF_01401">
    <property type="entry name" value="MsrA"/>
    <property type="match status" value="1"/>
</dbReference>
<evidence type="ECO:0000256" key="6">
    <source>
        <dbReference type="ARBA" id="ARBA00048782"/>
    </source>
</evidence>
<dbReference type="NCBIfam" id="TIGR00357">
    <property type="entry name" value="peptide-methionine (R)-S-oxide reductase MsrB"/>
    <property type="match status" value="1"/>
</dbReference>
<gene>
    <name evidence="7" type="primary">msrA</name>
    <name evidence="10" type="ORF">AU255_11460</name>
</gene>
<dbReference type="PANTHER" id="PTHR43774">
    <property type="entry name" value="PEPTIDE METHIONINE SULFOXIDE REDUCTASE"/>
    <property type="match status" value="1"/>
</dbReference>
<comment type="similarity">
    <text evidence="7">Belongs to the MsrA Met sulfoxide reductase family.</text>
</comment>
<dbReference type="SUPFAM" id="SSF55068">
    <property type="entry name" value="Peptide methionine sulfoxide reductase"/>
    <property type="match status" value="1"/>
</dbReference>
<dbReference type="STRING" id="1420851.AU255_11460"/>
<dbReference type="GO" id="GO:0033744">
    <property type="term" value="F:L-methionine:thioredoxin-disulfide S-oxidoreductase activity"/>
    <property type="evidence" value="ECO:0007669"/>
    <property type="project" value="RHEA"/>
</dbReference>
<evidence type="ECO:0000256" key="5">
    <source>
        <dbReference type="ARBA" id="ARBA00048488"/>
    </source>
</evidence>
<dbReference type="Pfam" id="PF01625">
    <property type="entry name" value="PMSR"/>
    <property type="match status" value="1"/>
</dbReference>
<dbReference type="InterPro" id="IPR002569">
    <property type="entry name" value="Met_Sox_Rdtase_MsrA_dom"/>
</dbReference>
<keyword evidence="11" id="KW-1185">Reference proteome</keyword>
<evidence type="ECO:0000256" key="8">
    <source>
        <dbReference type="SAM" id="SignalP"/>
    </source>
</evidence>
<comment type="catalytic activity">
    <reaction evidence="5">
        <text>L-methionyl-[protein] + [thioredoxin]-disulfide + H2O = L-methionyl-(R)-S-oxide-[protein] + [thioredoxin]-dithiol</text>
        <dbReference type="Rhea" id="RHEA:24164"/>
        <dbReference type="Rhea" id="RHEA-COMP:10698"/>
        <dbReference type="Rhea" id="RHEA-COMP:10700"/>
        <dbReference type="Rhea" id="RHEA-COMP:12313"/>
        <dbReference type="Rhea" id="RHEA-COMP:12314"/>
        <dbReference type="ChEBI" id="CHEBI:15377"/>
        <dbReference type="ChEBI" id="CHEBI:16044"/>
        <dbReference type="ChEBI" id="CHEBI:29950"/>
        <dbReference type="ChEBI" id="CHEBI:45764"/>
        <dbReference type="ChEBI" id="CHEBI:50058"/>
        <dbReference type="EC" id="1.8.4.12"/>
    </reaction>
</comment>